<evidence type="ECO:0000313" key="2">
    <source>
        <dbReference type="Proteomes" id="UP000054282"/>
    </source>
</evidence>
<reference evidence="2" key="2">
    <citation type="submission" date="2006-09" db="EMBL/GenBank/DDBJ databases">
        <title>The genome sequence of Plasmodium falciparum Dd2.</title>
        <authorList>
            <consortium name="The Broad Institute Genome Sequencing Platform"/>
            <person name="Birren B."/>
            <person name="Lander E."/>
            <person name="Galagan J."/>
            <person name="Nusbaum C."/>
            <person name="Devon K."/>
            <person name="Henn M."/>
            <person name="Jaffe D."/>
            <person name="Butler J."/>
            <person name="Alvarez P."/>
            <person name="Gnerre S."/>
            <person name="Grabherr M."/>
            <person name="Kleber M."/>
            <person name="Mauceli E."/>
            <person name="Brockman W."/>
            <person name="MacCallum I.A."/>
            <person name="Rounsley S."/>
            <person name="Young S."/>
            <person name="LaButti K."/>
            <person name="Pushparaj V."/>
            <person name="DeCaprio D."/>
            <person name="Crawford M."/>
            <person name="Koehrsen M."/>
            <person name="Engels R."/>
            <person name="Montgomery P."/>
            <person name="Pearson M."/>
            <person name="Howarth C."/>
            <person name="Larson L."/>
            <person name="Luoma S."/>
            <person name="White J."/>
            <person name="Kodira C."/>
            <person name="Zeng Q."/>
            <person name="O'Leary S."/>
            <person name="Yandava C."/>
            <person name="Alvarado L."/>
            <person name="Wirth D."/>
            <person name="Volkman S."/>
            <person name="Hartl D."/>
        </authorList>
    </citation>
    <scope>NUCLEOTIDE SEQUENCE [LARGE SCALE GENOMIC DNA]</scope>
</reference>
<dbReference type="KEGG" id="pfd:PFDG_04967"/>
<dbReference type="AlphaFoldDB" id="A0A0L7M9E6"/>
<dbReference type="EMBL" id="GG702401">
    <property type="protein sequence ID" value="KOB89418.1"/>
    <property type="molecule type" value="Genomic_DNA"/>
</dbReference>
<dbReference type="Proteomes" id="UP000054282">
    <property type="component" value="Unassembled WGS sequence"/>
</dbReference>
<organism evidence="1 2">
    <name type="scientific">Plasmodium falciparum (isolate Dd2)</name>
    <dbReference type="NCBI Taxonomy" id="57267"/>
    <lineage>
        <taxon>Eukaryota</taxon>
        <taxon>Sar</taxon>
        <taxon>Alveolata</taxon>
        <taxon>Apicomplexa</taxon>
        <taxon>Aconoidasida</taxon>
        <taxon>Haemosporida</taxon>
        <taxon>Plasmodiidae</taxon>
        <taxon>Plasmodium</taxon>
        <taxon>Plasmodium (Laverania)</taxon>
    </lineage>
</organism>
<gene>
    <name evidence="1" type="ORF">PFDG_04967</name>
</gene>
<dbReference type="OrthoDB" id="341202at2759"/>
<accession>A0A0L7M9E6</accession>
<protein>
    <submittedName>
        <fullName evidence="1">Uncharacterized protein</fullName>
    </submittedName>
</protein>
<sequence>MGLCMTQLHSPTFTPLYNIREAYVSQAIFHIYLDKLYLNIATENEPFENILFDTHDSAGIIPTEIIHQILGNKPTYVKTNYRDQIHLYIKIQNLLLSSIHISHSNTSDLNTINVEGQKYEDPVTGHYQL</sequence>
<reference evidence="2" key="1">
    <citation type="submission" date="2006-09" db="EMBL/GenBank/DDBJ databases">
        <title>Annotation of Plasmodium falciparum Dd2.</title>
        <authorList>
            <consortium name="The Broad Institute Genome Sequencing Platform"/>
            <person name="Volkman S.K."/>
            <person name="Neafsey D.E."/>
            <person name="Dash A.P."/>
            <person name="Chitnis C.E."/>
            <person name="Hartl D.L."/>
            <person name="Young S.K."/>
            <person name="Zeng Q."/>
            <person name="Koehrsen M."/>
            <person name="Alvarado L."/>
            <person name="Berlin A."/>
            <person name="Borenstein D."/>
            <person name="Chapman S.B."/>
            <person name="Chen Z."/>
            <person name="Engels R."/>
            <person name="Freedman E."/>
            <person name="Gellesch M."/>
            <person name="Goldberg J."/>
            <person name="Griggs A."/>
            <person name="Gujja S."/>
            <person name="Heilman E.R."/>
            <person name="Heiman D.I."/>
            <person name="Howarth C."/>
            <person name="Jen D."/>
            <person name="Larson L."/>
            <person name="Mehta T."/>
            <person name="Neiman D."/>
            <person name="Park D."/>
            <person name="Pearson M."/>
            <person name="Roberts A."/>
            <person name="Saif S."/>
            <person name="Shea T."/>
            <person name="Shenoy N."/>
            <person name="Sisk P."/>
            <person name="Stolte C."/>
            <person name="Sykes S."/>
            <person name="Walk T."/>
            <person name="White J."/>
            <person name="Yandava C."/>
            <person name="Haas B."/>
            <person name="Henn M.R."/>
            <person name="Nusbaum C."/>
            <person name="Birren B."/>
        </authorList>
    </citation>
    <scope>NUCLEOTIDE SEQUENCE [LARGE SCALE GENOMIC DNA]</scope>
</reference>
<name>A0A0L7M9E6_PLAF4</name>
<proteinExistence type="predicted"/>
<evidence type="ECO:0000313" key="1">
    <source>
        <dbReference type="EMBL" id="KOB89418.1"/>
    </source>
</evidence>